<evidence type="ECO:0008006" key="3">
    <source>
        <dbReference type="Google" id="ProtNLM"/>
    </source>
</evidence>
<dbReference type="Proteomes" id="UP000198889">
    <property type="component" value="Unassembled WGS sequence"/>
</dbReference>
<dbReference type="STRING" id="177413.SAMN05660859_0468"/>
<evidence type="ECO:0000313" key="1">
    <source>
        <dbReference type="EMBL" id="SCW29981.1"/>
    </source>
</evidence>
<keyword evidence="2" id="KW-1185">Reference proteome</keyword>
<dbReference type="RefSeq" id="WP_091435779.1">
    <property type="nucleotide sequence ID" value="NZ_FMTP01000001.1"/>
</dbReference>
<dbReference type="SUPFAM" id="SSF88874">
    <property type="entry name" value="Receptor-binding domain of short tail fibre protein gp12"/>
    <property type="match status" value="1"/>
</dbReference>
<dbReference type="AlphaFoldDB" id="A0A1G4PCJ5"/>
<dbReference type="EMBL" id="FMTP01000001">
    <property type="protein sequence ID" value="SCW29981.1"/>
    <property type="molecule type" value="Genomic_DNA"/>
</dbReference>
<organism evidence="1 2">
    <name type="scientific">Ancylobacter rudongensis</name>
    <dbReference type="NCBI Taxonomy" id="177413"/>
    <lineage>
        <taxon>Bacteria</taxon>
        <taxon>Pseudomonadati</taxon>
        <taxon>Pseudomonadota</taxon>
        <taxon>Alphaproteobacteria</taxon>
        <taxon>Hyphomicrobiales</taxon>
        <taxon>Xanthobacteraceae</taxon>
        <taxon>Ancylobacter</taxon>
    </lineage>
</organism>
<accession>A0A1G4PCJ5</accession>
<gene>
    <name evidence="1" type="ORF">SAMN05660859_0468</name>
</gene>
<proteinExistence type="predicted"/>
<evidence type="ECO:0000313" key="2">
    <source>
        <dbReference type="Proteomes" id="UP000198889"/>
    </source>
</evidence>
<dbReference type="CDD" id="cd22641">
    <property type="entry name" value="C24-like"/>
    <property type="match status" value="1"/>
</dbReference>
<sequence length="205" mass="20945">MNDQTVTPNWTLTRVSQVDGRNLNLTCEGKSEPALEITTEGKTTLNTPLTVNGPLAVTQAVTATGGVSVGGALKVGGGLAVTGAIEAAGGIAGPGTLPKGAVIMWSGDPKDVPAGWALCDGSNGTLDMRARFPVGADGGSFGLGKPGGSASHNHAIVHNIELKATRLADGKLFEVLSPGILEIRCVTDHASNLPPYRSLHFLMKL</sequence>
<name>A0A1G4PCJ5_9HYPH</name>
<reference evidence="2" key="1">
    <citation type="submission" date="2016-10" db="EMBL/GenBank/DDBJ databases">
        <authorList>
            <person name="Varghese N."/>
            <person name="Submissions S."/>
        </authorList>
    </citation>
    <scope>NUCLEOTIDE SEQUENCE [LARGE SCALE GENOMIC DNA]</scope>
    <source>
        <strain evidence="2">CGMCC 1.1761</strain>
    </source>
</reference>
<protein>
    <recommendedName>
        <fullName evidence="3">Microcystin-dependent protein</fullName>
    </recommendedName>
</protein>